<dbReference type="Proteomes" id="UP000567885">
    <property type="component" value="Unassembled WGS sequence"/>
</dbReference>
<evidence type="ECO:0000313" key="2">
    <source>
        <dbReference type="EMBL" id="KAF5657451.1"/>
    </source>
</evidence>
<protein>
    <submittedName>
        <fullName evidence="2">Uncharacterized protein</fullName>
    </submittedName>
</protein>
<keyword evidence="3" id="KW-1185">Reference proteome</keyword>
<feature type="compositionally biased region" description="Pro residues" evidence="1">
    <location>
        <begin position="1"/>
        <end position="11"/>
    </location>
</feature>
<dbReference type="OrthoDB" id="5090846at2759"/>
<comment type="caution">
    <text evidence="2">The sequence shown here is derived from an EMBL/GenBank/DDBJ whole genome shotgun (WGS) entry which is preliminary data.</text>
</comment>
<reference evidence="2 3" key="1">
    <citation type="submission" date="2020-05" db="EMBL/GenBank/DDBJ databases">
        <title>Identification and distribution of gene clusters putatively required for synthesis of sphingolipid metabolism inhibitors in phylogenetically diverse species of the filamentous fungus Fusarium.</title>
        <authorList>
            <person name="Kim H.-S."/>
            <person name="Busman M."/>
            <person name="Brown D.W."/>
            <person name="Divon H."/>
            <person name="Uhlig S."/>
            <person name="Proctor R.H."/>
        </authorList>
    </citation>
    <scope>NUCLEOTIDE SEQUENCE [LARGE SCALE GENOMIC DNA]</scope>
    <source>
        <strain evidence="2 3">NRRL 20693</strain>
    </source>
</reference>
<organism evidence="2 3">
    <name type="scientific">Fusarium heterosporum</name>
    <dbReference type="NCBI Taxonomy" id="42747"/>
    <lineage>
        <taxon>Eukaryota</taxon>
        <taxon>Fungi</taxon>
        <taxon>Dikarya</taxon>
        <taxon>Ascomycota</taxon>
        <taxon>Pezizomycotina</taxon>
        <taxon>Sordariomycetes</taxon>
        <taxon>Hypocreomycetidae</taxon>
        <taxon>Hypocreales</taxon>
        <taxon>Nectriaceae</taxon>
        <taxon>Fusarium</taxon>
        <taxon>Fusarium heterosporum species complex</taxon>
    </lineage>
</organism>
<gene>
    <name evidence="2" type="ORF">FHETE_10421</name>
</gene>
<evidence type="ECO:0000256" key="1">
    <source>
        <dbReference type="SAM" id="MobiDB-lite"/>
    </source>
</evidence>
<feature type="region of interest" description="Disordered" evidence="1">
    <location>
        <begin position="186"/>
        <end position="224"/>
    </location>
</feature>
<feature type="compositionally biased region" description="Polar residues" evidence="1">
    <location>
        <begin position="30"/>
        <end position="45"/>
    </location>
</feature>
<sequence length="224" mass="24474">MAPSSPKPSAPIPTGRSRARTLDHYPQHHPPSSNLHLLRGQQDNPLESHIESVTFESNSEGAPAKDTPRQDRAKTPLHTVDSMRLQVVHDMDGNTAGLRVVDINSTKGKDANICAPLPLGRTNTGLVFSVDTPEGIDAVYNRAAHNTGSKRIMGIMFAPPTDAGGLVRDASWSFLNPSGEPVEKKHLTETWNERNETPKGESLQNRTTEWLKGVEGNEYNGDNE</sequence>
<dbReference type="AlphaFoldDB" id="A0A8H5WEW0"/>
<dbReference type="EMBL" id="JAAGWQ010000284">
    <property type="protein sequence ID" value="KAF5657451.1"/>
    <property type="molecule type" value="Genomic_DNA"/>
</dbReference>
<name>A0A8H5WEW0_FUSHE</name>
<feature type="compositionally biased region" description="Basic and acidic residues" evidence="1">
    <location>
        <begin position="186"/>
        <end position="199"/>
    </location>
</feature>
<proteinExistence type="predicted"/>
<feature type="region of interest" description="Disordered" evidence="1">
    <location>
        <begin position="1"/>
        <end position="77"/>
    </location>
</feature>
<accession>A0A8H5WEW0</accession>
<evidence type="ECO:0000313" key="3">
    <source>
        <dbReference type="Proteomes" id="UP000567885"/>
    </source>
</evidence>